<proteinExistence type="predicted"/>
<feature type="compositionally biased region" description="Basic residues" evidence="1">
    <location>
        <begin position="1"/>
        <end position="27"/>
    </location>
</feature>
<evidence type="ECO:0000313" key="4">
    <source>
        <dbReference type="Proteomes" id="UP000295781"/>
    </source>
</evidence>
<name>A0A3Q8I2H8_SORCE</name>
<reference evidence="3" key="2">
    <citation type="journal article" date="2018" name="J. Ind. Microbiol. Biotechnol.">
        <title>Genome mining reveals uncommon alkylpyrones as type III PKS products from myxobacteria.</title>
        <authorList>
            <person name="Hug J.J."/>
            <person name="Panter F."/>
            <person name="Krug D."/>
            <person name="Muller R."/>
        </authorList>
    </citation>
    <scope>NUCLEOTIDE SEQUENCE</scope>
    <source>
        <strain evidence="3">So ceGT47</strain>
    </source>
</reference>
<feature type="region of interest" description="Disordered" evidence="1">
    <location>
        <begin position="1"/>
        <end position="44"/>
    </location>
</feature>
<gene>
    <name evidence="2" type="ORF">SOCEGT47_019180</name>
</gene>
<dbReference type="Proteomes" id="UP000295781">
    <property type="component" value="Chromosome"/>
</dbReference>
<sequence length="124" mass="13983">MRARLRVVRRSKRTPSRSSSRARRRLMVARGTPSSAAARDRDRASTVFEKARSSAVSRGSSIWIKSWQVLPTVDALIQARPVLRILAHERQKKSILLINLGHGDPAKLYPRNPRLDFEEACPSA</sequence>
<organism evidence="3">
    <name type="scientific">Sorangium cellulosum</name>
    <name type="common">Polyangium cellulosum</name>
    <dbReference type="NCBI Taxonomy" id="56"/>
    <lineage>
        <taxon>Bacteria</taxon>
        <taxon>Pseudomonadati</taxon>
        <taxon>Myxococcota</taxon>
        <taxon>Polyangia</taxon>
        <taxon>Polyangiales</taxon>
        <taxon>Polyangiaceae</taxon>
        <taxon>Sorangium</taxon>
    </lineage>
</organism>
<evidence type="ECO:0000313" key="2">
    <source>
        <dbReference type="EMBL" id="AUX21434.1"/>
    </source>
</evidence>
<dbReference type="EMBL" id="CP012670">
    <property type="protein sequence ID" value="AUX21434.1"/>
    <property type="molecule type" value="Genomic_DNA"/>
</dbReference>
<dbReference type="AlphaFoldDB" id="A0A3Q8I2H8"/>
<protein>
    <submittedName>
        <fullName evidence="3">Uncharacterized protein</fullName>
    </submittedName>
</protein>
<dbReference type="EMBL" id="MH908892">
    <property type="protein sequence ID" value="AYM53047.1"/>
    <property type="molecule type" value="Genomic_DNA"/>
</dbReference>
<accession>A0A3Q8I2H8</accession>
<evidence type="ECO:0000313" key="3">
    <source>
        <dbReference type="EMBL" id="AYM53047.1"/>
    </source>
</evidence>
<reference evidence="2 4" key="1">
    <citation type="submission" date="2015-09" db="EMBL/GenBank/DDBJ databases">
        <title>Sorangium comparison.</title>
        <authorList>
            <person name="Zaburannyi N."/>
            <person name="Bunk B."/>
            <person name="Overmann J."/>
            <person name="Mueller R."/>
        </authorList>
    </citation>
    <scope>NUCLEOTIDE SEQUENCE [LARGE SCALE GENOMIC DNA]</scope>
    <source>
        <strain evidence="2 4">So ceGT47</strain>
    </source>
</reference>
<evidence type="ECO:0000256" key="1">
    <source>
        <dbReference type="SAM" id="MobiDB-lite"/>
    </source>
</evidence>